<reference evidence="1 2" key="1">
    <citation type="submission" date="2018-06" db="EMBL/GenBank/DDBJ databases">
        <title>Genomic Encyclopedia of Type Strains, Phase IV (KMG-IV): sequencing the most valuable type-strain genomes for metagenomic binning, comparative biology and taxonomic classification.</title>
        <authorList>
            <person name="Goeker M."/>
        </authorList>
    </citation>
    <scope>NUCLEOTIDE SEQUENCE [LARGE SCALE GENOMIC DNA]</scope>
    <source>
        <strain evidence="1 2">DSM 25532</strain>
    </source>
</reference>
<dbReference type="Gene3D" id="2.40.160.20">
    <property type="match status" value="1"/>
</dbReference>
<organism evidence="1 2">
    <name type="scientific">Roseimicrobium gellanilyticum</name>
    <dbReference type="NCBI Taxonomy" id="748857"/>
    <lineage>
        <taxon>Bacteria</taxon>
        <taxon>Pseudomonadati</taxon>
        <taxon>Verrucomicrobiota</taxon>
        <taxon>Verrucomicrobiia</taxon>
        <taxon>Verrucomicrobiales</taxon>
        <taxon>Verrucomicrobiaceae</taxon>
        <taxon>Roseimicrobium</taxon>
    </lineage>
</organism>
<dbReference type="SUPFAM" id="SSF56925">
    <property type="entry name" value="OMPA-like"/>
    <property type="match status" value="1"/>
</dbReference>
<protein>
    <submittedName>
        <fullName evidence="1">Outer membrane protein with beta-barrel domain</fullName>
    </submittedName>
</protein>
<proteinExistence type="predicted"/>
<evidence type="ECO:0000313" key="2">
    <source>
        <dbReference type="Proteomes" id="UP000253426"/>
    </source>
</evidence>
<evidence type="ECO:0000313" key="1">
    <source>
        <dbReference type="EMBL" id="RBP35346.1"/>
    </source>
</evidence>
<comment type="caution">
    <text evidence="1">The sequence shown here is derived from an EMBL/GenBank/DDBJ whole genome shotgun (WGS) entry which is preliminary data.</text>
</comment>
<gene>
    <name evidence="1" type="ORF">DES53_12213</name>
</gene>
<dbReference type="InterPro" id="IPR011250">
    <property type="entry name" value="OMP/PagP_B-barrel"/>
</dbReference>
<name>A0A366H3H4_9BACT</name>
<sequence>MGATGLFAGTPAPSSKSVVVPSEPPENPWYFTMAAYGWLAAVNGDTGIGPITVSADTSLNDLIDEFDGSFMTYLEAGYNRWSVGIDVVWGKLKDDASVERGPFFGKVGFEQEQWLITARIQYALVKNDTTRLDVFAGGRWMYLEVDIDVDTNLGPGRHFGIEEDWIDPIVGARIIHDFSDKCFMQAMGDIGGFGAESELTWQALLGVGYRFTPNLSTVIGYRALGVDYDKDQFILDTISHGPFVGLSYTF</sequence>
<keyword evidence="2" id="KW-1185">Reference proteome</keyword>
<dbReference type="Proteomes" id="UP000253426">
    <property type="component" value="Unassembled WGS sequence"/>
</dbReference>
<dbReference type="EMBL" id="QNRR01000022">
    <property type="protein sequence ID" value="RBP35346.1"/>
    <property type="molecule type" value="Genomic_DNA"/>
</dbReference>
<dbReference type="AlphaFoldDB" id="A0A366H3H4"/>
<accession>A0A366H3H4</accession>